<accession>W0DSW5</accession>
<dbReference type="KEGG" id="tti:THITH_08565"/>
<dbReference type="EMBL" id="CP007029">
    <property type="protein sequence ID" value="AHF00079.1"/>
    <property type="molecule type" value="Genomic_DNA"/>
</dbReference>
<dbReference type="STRING" id="713585.THITH_08565"/>
<proteinExistence type="predicted"/>
<reference evidence="2 3" key="1">
    <citation type="submission" date="2013-12" db="EMBL/GenBank/DDBJ databases">
        <authorList>
            <consortium name="DOE Joint Genome Institute"/>
            <person name="Muyzer G."/>
            <person name="Huntemann M."/>
            <person name="Han J."/>
            <person name="Chen A."/>
            <person name="Kyrpides N."/>
            <person name="Mavromatis K."/>
            <person name="Markowitz V."/>
            <person name="Palaniappan K."/>
            <person name="Ivanova N."/>
            <person name="Schaumberg A."/>
            <person name="Pati A."/>
            <person name="Liolios K."/>
            <person name="Nordberg H.P."/>
            <person name="Cantor M.N."/>
            <person name="Hua S.X."/>
            <person name="Woyke T."/>
        </authorList>
    </citation>
    <scope>NUCLEOTIDE SEQUENCE [LARGE SCALE GENOMIC DNA]</scope>
    <source>
        <strain evidence="2 3">ARh 1</strain>
    </source>
</reference>
<feature type="chain" id="PRO_5004787014" evidence="1">
    <location>
        <begin position="23"/>
        <end position="119"/>
    </location>
</feature>
<evidence type="ECO:0000313" key="2">
    <source>
        <dbReference type="EMBL" id="AHF00079.1"/>
    </source>
</evidence>
<dbReference type="RefSeq" id="WP_006747540.1">
    <property type="nucleotide sequence ID" value="NZ_CP007029.1"/>
</dbReference>
<keyword evidence="1" id="KW-0732">Signal</keyword>
<dbReference type="AlphaFoldDB" id="W0DSW5"/>
<gene>
    <name evidence="2" type="ORF">THITH_08565</name>
</gene>
<name>W0DSW5_9GAMM</name>
<protein>
    <submittedName>
        <fullName evidence="2">Uncharacterized protein</fullName>
    </submittedName>
</protein>
<dbReference type="OrthoDB" id="9849996at2"/>
<feature type="signal peptide" evidence="1">
    <location>
        <begin position="1"/>
        <end position="22"/>
    </location>
</feature>
<sequence>MRSLFLSVLLALAAVIASAAQAEPVVRVNLASEEISAVAMDGHQVWLRLRPTAVSRLQAIAQQHQGELLELTVAGHQALKFRINEPVGPVGIQINDPDPVLRQELLALQHQLLQGDGSR</sequence>
<dbReference type="Proteomes" id="UP000005289">
    <property type="component" value="Chromosome"/>
</dbReference>
<evidence type="ECO:0000256" key="1">
    <source>
        <dbReference type="SAM" id="SignalP"/>
    </source>
</evidence>
<organism evidence="2 3">
    <name type="scientific">Thioalkalivibrio paradoxus ARh 1</name>
    <dbReference type="NCBI Taxonomy" id="713585"/>
    <lineage>
        <taxon>Bacteria</taxon>
        <taxon>Pseudomonadati</taxon>
        <taxon>Pseudomonadota</taxon>
        <taxon>Gammaproteobacteria</taxon>
        <taxon>Chromatiales</taxon>
        <taxon>Ectothiorhodospiraceae</taxon>
        <taxon>Thioalkalivibrio</taxon>
    </lineage>
</organism>
<keyword evidence="3" id="KW-1185">Reference proteome</keyword>
<dbReference type="HOGENOM" id="CLU_166925_0_0_6"/>
<evidence type="ECO:0000313" key="3">
    <source>
        <dbReference type="Proteomes" id="UP000005289"/>
    </source>
</evidence>